<evidence type="ECO:0000313" key="1">
    <source>
        <dbReference type="EMBL" id="KJK38616.1"/>
    </source>
</evidence>
<gene>
    <name evidence="1" type="ORF">UK15_16200</name>
</gene>
<proteinExistence type="predicted"/>
<name>A0A0M2GRD8_9ACTN</name>
<protein>
    <recommendedName>
        <fullName evidence="3">DUF3592 domain-containing protein</fullName>
    </recommendedName>
</protein>
<keyword evidence="2" id="KW-1185">Reference proteome</keyword>
<reference evidence="2" key="1">
    <citation type="submission" date="2015-02" db="EMBL/GenBank/DDBJ databases">
        <authorList>
            <person name="Ju K.-S."/>
            <person name="Doroghazi J.R."/>
            <person name="Metcalf W."/>
        </authorList>
    </citation>
    <scope>NUCLEOTIDE SEQUENCE [LARGE SCALE GENOMIC DNA]</scope>
    <source>
        <strain evidence="2">NRRL B-16380</strain>
    </source>
</reference>
<organism evidence="1 2">
    <name type="scientific">Streptomyces variegatus</name>
    <dbReference type="NCBI Taxonomy" id="284040"/>
    <lineage>
        <taxon>Bacteria</taxon>
        <taxon>Bacillati</taxon>
        <taxon>Actinomycetota</taxon>
        <taxon>Actinomycetes</taxon>
        <taxon>Kitasatosporales</taxon>
        <taxon>Streptomycetaceae</taxon>
        <taxon>Streptomyces</taxon>
    </lineage>
</organism>
<dbReference type="EMBL" id="JYJH01000010">
    <property type="protein sequence ID" value="KJK38616.1"/>
    <property type="molecule type" value="Genomic_DNA"/>
</dbReference>
<evidence type="ECO:0000313" key="2">
    <source>
        <dbReference type="Proteomes" id="UP000034786"/>
    </source>
</evidence>
<comment type="caution">
    <text evidence="1">The sequence shown here is derived from an EMBL/GenBank/DDBJ whole genome shotgun (WGS) entry which is preliminary data.</text>
</comment>
<accession>A0A0M2GRD8</accession>
<evidence type="ECO:0008006" key="3">
    <source>
        <dbReference type="Google" id="ProtNLM"/>
    </source>
</evidence>
<dbReference type="RefSeq" id="WP_031134216.1">
    <property type="nucleotide sequence ID" value="NZ_JBMVBE010000005.1"/>
</dbReference>
<sequence length="130" mass="13506">MNAQVVLLALCTGLGLGCLLAAVRALATAAALWARGRRVMGRVTARAATDGRRGGLVVFSDHLGRELVLDPGPFGPFCGVPPVGGSVPVVYAREHPTRARLWTSRHLLAPSFGWFLSATLAFGTGVVTAG</sequence>
<dbReference type="AlphaFoldDB" id="A0A0M2GRD8"/>
<dbReference type="Proteomes" id="UP000034786">
    <property type="component" value="Unassembled WGS sequence"/>
</dbReference>